<feature type="transmembrane region" description="Helical" evidence="3">
    <location>
        <begin position="1310"/>
        <end position="1332"/>
    </location>
</feature>
<feature type="transmembrane region" description="Helical" evidence="3">
    <location>
        <begin position="43"/>
        <end position="60"/>
    </location>
</feature>
<dbReference type="NCBIfam" id="TIGR00229">
    <property type="entry name" value="sensory_box"/>
    <property type="match status" value="1"/>
</dbReference>
<name>A0A8S1RXZ6_9CILI</name>
<protein>
    <recommendedName>
        <fullName evidence="4">PAS domain-containing protein</fullName>
    </recommendedName>
</protein>
<feature type="transmembrane region" description="Helical" evidence="3">
    <location>
        <begin position="223"/>
        <end position="242"/>
    </location>
</feature>
<dbReference type="EMBL" id="CAJJDO010000002">
    <property type="protein sequence ID" value="CAD8132846.1"/>
    <property type="molecule type" value="Genomic_DNA"/>
</dbReference>
<dbReference type="PANTHER" id="PTHR31600">
    <property type="entry name" value="TINY MACROCYSTS PROTEIN B-RELATED"/>
    <property type="match status" value="1"/>
</dbReference>
<evidence type="ECO:0000256" key="3">
    <source>
        <dbReference type="SAM" id="Phobius"/>
    </source>
</evidence>
<dbReference type="Proteomes" id="UP000689195">
    <property type="component" value="Unassembled WGS sequence"/>
</dbReference>
<reference evidence="5" key="1">
    <citation type="submission" date="2021-01" db="EMBL/GenBank/DDBJ databases">
        <authorList>
            <consortium name="Genoscope - CEA"/>
            <person name="William W."/>
        </authorList>
    </citation>
    <scope>NUCLEOTIDE SEQUENCE</scope>
</reference>
<feature type="transmembrane region" description="Helical" evidence="3">
    <location>
        <begin position="105"/>
        <end position="129"/>
    </location>
</feature>
<comment type="caution">
    <text evidence="5">The sequence shown here is derived from an EMBL/GenBank/DDBJ whole genome shotgun (WGS) entry which is preliminary data.</text>
</comment>
<dbReference type="PANTHER" id="PTHR31600:SF2">
    <property type="entry name" value="GAMETE ENRICHED GENE 10 PROTEIN-RELATED"/>
    <property type="match status" value="1"/>
</dbReference>
<evidence type="ECO:0000256" key="1">
    <source>
        <dbReference type="SAM" id="Coils"/>
    </source>
</evidence>
<feature type="transmembrane region" description="Helical" evidence="3">
    <location>
        <begin position="1516"/>
        <end position="1543"/>
    </location>
</feature>
<feature type="coiled-coil region" evidence="1">
    <location>
        <begin position="931"/>
        <end position="961"/>
    </location>
</feature>
<proteinExistence type="predicted"/>
<gene>
    <name evidence="5" type="ORF">PPENT_87.1.T0020100</name>
</gene>
<dbReference type="InterPro" id="IPR000014">
    <property type="entry name" value="PAS"/>
</dbReference>
<feature type="transmembrane region" description="Helical" evidence="3">
    <location>
        <begin position="1644"/>
        <end position="1664"/>
    </location>
</feature>
<keyword evidence="3" id="KW-0472">Membrane</keyword>
<organism evidence="5 6">
    <name type="scientific">Paramecium pentaurelia</name>
    <dbReference type="NCBI Taxonomy" id="43138"/>
    <lineage>
        <taxon>Eukaryota</taxon>
        <taxon>Sar</taxon>
        <taxon>Alveolata</taxon>
        <taxon>Ciliophora</taxon>
        <taxon>Intramacronucleata</taxon>
        <taxon>Oligohymenophorea</taxon>
        <taxon>Peniculida</taxon>
        <taxon>Parameciidae</taxon>
        <taxon>Paramecium</taxon>
    </lineage>
</organism>
<keyword evidence="1" id="KW-0175">Coiled coil</keyword>
<evidence type="ECO:0000313" key="6">
    <source>
        <dbReference type="Proteomes" id="UP000689195"/>
    </source>
</evidence>
<feature type="transmembrane region" description="Helical" evidence="3">
    <location>
        <begin position="1842"/>
        <end position="1869"/>
    </location>
</feature>
<dbReference type="PROSITE" id="PS50112">
    <property type="entry name" value="PAS"/>
    <property type="match status" value="1"/>
</dbReference>
<sequence>MDKEQVIPTLQQQEKELEKKRSGKGLEEHFKLFNDLLKLKQASYTKAIIMLIVAFIHHIMSQIRQYKNVINLHYKSESTILDQIIDSGTYFDIQGLLRQDITINYIMLSIFLLATIGNTLLYFILYILQSDDYRVRKKFIGKKFVQLSEWYIWIFHYPALVVFFENIVCGPSLDCSMSSERKILIVISALGVFFGVFNIFFLSVFFHNDSSQKKDCFNTENSLYLAMFHIFRAFQAFLISFSSNDYSYLWIMMICIFLGYSFFLLNCLFYSGYMAFATSITRNTFLVLLIIMVSSSFSMMIDELYRYNTVEQQFENFSLFFTLSFIFLVCCFIYNLRNSNYEDIDYERASDTDFSRQVFIVNSLLEVTNQDINVDLYFKGILQRHMEQECRHTIIQGEGRCFCKKKKTFDSKKKKEVMLDDWLIYKNIFVKFLIKSWIETKLMDNPNSIELQLLYARYMFFKFQNHQISLHILNGLEKRFLFVINRYKAYQLKMKIIRYIKHRNQESYREKLEIQNALFIEDLIETIKQNINHIMIQNCAFWKCLQKEVIDLQELDELLKSQFEKIEQTNNLWVQIQNYLDFKKKWKFYYAWFTLYIQNKKLKNKILDNFQGLSVNENDIFSEEVQENNLEEDIASVKSDQEQKLDMDKIDIKSKKIIFDKKACIIQTTDDPDALIIKVNKQFTKIFGYTNEEISNKFQITQLMPDIYSKVHPSLLNDYKLTGRGHSLYSQRKVYCIHKSGYMFTAQKFLKLYIDLNGQSQFVVMIRPTDLNNEKKHDVIILNQDWEINGMTPNVIQSLQIDQSLFQKQKIQTLINILLFAPKLIQFSRACQLINEETDLELFGMQKIKKKKDEPLGKSIKRVNNIPGQFKIQVNMTNSGSNNLIPGKSTNALHSDVDLSSNYLQMQSLDVPDDNKQFLQQTSNVSEKNDVQDFKHQIDQYSEMQKDINEQQNKKVDEQIKKMYETQFQSNYKRIQTKFDNNAHASGGGDASDDNMSKDEIIKQKGQFVLDGKVNNGEPISFHMKLSDKFLAACKHYTESKYKLYQIKKQQDDHVKLEEKQDKEREKDKGKSKVNDKKLFVKQGTQQREFKKRARLMFQKAAERRKNDEDRGYYDLIKEIYQDILKDQQKVKSFKIICTISFYKIRDERIGIMKVSNISEILKNKIRQNVRKQSYMILNKGLSREMSRLKSIQNNDGAKFLTMTSDGESKIVSPHQPQSSPTNSNVKIKVASKSNGLGYQLQKEDNLEDQEEKDALVDFKGQPKMINWETFQNQFKMQQGTQSFSLNVLDNIFRKEDNNKPRKLLVKISYLTWFLRFMYVTILTLNLITYFLKPYSDFLPIKTQSARILQLSQMQTYIIEAYDTVMDLLLYKNADFKNLLVEGVSLDTQDKFFTYQTLQIDQGYEYLKLQIRDLNLQETFLDESIFHSNSITDQTITQIQNVPIILDYKDVFTKIILVEHQVSILSAEELIKLNESNSLVKYMRNVTVPTLYLEFNNAVMILEDILINKASSMSDFVIIILILESCIFIIGFFGLLLIILWICQTFKAVLKMFIMIKKNDLNKIVKQQQFVQTQFQYILNKDDEISGILQLNDKKLQINTKTNFQQQQNFLLINEVEDQNLTKRKDKQILEKQLLKKLTIKMSLIYILYVLFSSSASLVFFLTLSNSSQQITLLITTGSDSIQDFSDSQLLLVSVKEKYFNPDQYNQNCLQQIQTILEEQITDIKSTPSIEDPNYGTYYTSFQSIYFGNLCQYLQENSYLSQVAAEDCQTILNGKLKQGVVAFNQLYSSVTEDYVLNKESRFGQINLETIWQYNVAIDYVKSAFKALLTSWSNDLGDLIDQYFTLILVLLIVMVVFQLLVFITIAEMYLVNQLNKSFQFYRKIYKSYMPNDIIQKEKIIRASLIKYSIIKR</sequence>
<keyword evidence="3" id="KW-1133">Transmembrane helix</keyword>
<feature type="region of interest" description="Disordered" evidence="2">
    <location>
        <begin position="1054"/>
        <end position="1077"/>
    </location>
</feature>
<feature type="domain" description="PAS" evidence="4">
    <location>
        <begin position="671"/>
        <end position="714"/>
    </location>
</feature>
<dbReference type="InterPro" id="IPR052994">
    <property type="entry name" value="Tiny_macrocysts_regulators"/>
</dbReference>
<feature type="transmembrane region" description="Helical" evidence="3">
    <location>
        <begin position="248"/>
        <end position="273"/>
    </location>
</feature>
<feature type="transmembrane region" description="Helical" evidence="3">
    <location>
        <begin position="285"/>
        <end position="305"/>
    </location>
</feature>
<feature type="transmembrane region" description="Helical" evidence="3">
    <location>
        <begin position="150"/>
        <end position="168"/>
    </location>
</feature>
<keyword evidence="3" id="KW-0812">Transmembrane</keyword>
<keyword evidence="6" id="KW-1185">Reference proteome</keyword>
<evidence type="ECO:0000256" key="2">
    <source>
        <dbReference type="SAM" id="MobiDB-lite"/>
    </source>
</evidence>
<dbReference type="FunFam" id="3.30.450.20:FF:000268">
    <property type="entry name" value="Uncharacterized protein"/>
    <property type="match status" value="1"/>
</dbReference>
<accession>A0A8S1RXZ6</accession>
<feature type="transmembrane region" description="Helical" evidence="3">
    <location>
        <begin position="183"/>
        <end position="202"/>
    </location>
</feature>
<evidence type="ECO:0000313" key="5">
    <source>
        <dbReference type="EMBL" id="CAD8132846.1"/>
    </source>
</evidence>
<feature type="transmembrane region" description="Helical" evidence="3">
    <location>
        <begin position="317"/>
        <end position="336"/>
    </location>
</feature>
<dbReference type="OrthoDB" id="313484at2759"/>
<evidence type="ECO:0000259" key="4">
    <source>
        <dbReference type="PROSITE" id="PS50112"/>
    </source>
</evidence>